<reference evidence="1 2" key="1">
    <citation type="submission" date="2018-06" db="EMBL/GenBank/DDBJ databases">
        <authorList>
            <consortium name="Pathogen Informatics"/>
            <person name="Doyle S."/>
        </authorList>
    </citation>
    <scope>NUCLEOTIDE SEQUENCE [LARGE SCALE GENOMIC DNA]</scope>
    <source>
        <strain evidence="1 2">NCTC11967</strain>
    </source>
</reference>
<dbReference type="AlphaFoldDB" id="A0AB38FUX9"/>
<evidence type="ECO:0000313" key="1">
    <source>
        <dbReference type="EMBL" id="SQA62423.1"/>
    </source>
</evidence>
<name>A0AB38FUX9_9ENTR</name>
<sequence length="56" mass="6715">MTTLTHDLRYFAQYFTSVRHAENPGKFSWLYLSPQERMERLEELLSPLSKDSLSRH</sequence>
<protein>
    <submittedName>
        <fullName evidence="1">Uncharacterized protein</fullName>
    </submittedName>
</protein>
<accession>A0AB38FUX9</accession>
<dbReference type="RefSeq" id="WP_167829698.1">
    <property type="nucleotide sequence ID" value="NZ_DAMADI010000017.1"/>
</dbReference>
<evidence type="ECO:0000313" key="2">
    <source>
        <dbReference type="Proteomes" id="UP000251313"/>
    </source>
</evidence>
<organism evidence="1 2">
    <name type="scientific">Yokenella regensburgei</name>
    <dbReference type="NCBI Taxonomy" id="158877"/>
    <lineage>
        <taxon>Bacteria</taxon>
        <taxon>Pseudomonadati</taxon>
        <taxon>Pseudomonadota</taxon>
        <taxon>Gammaproteobacteria</taxon>
        <taxon>Enterobacterales</taxon>
        <taxon>Enterobacteriaceae</taxon>
        <taxon>Yokenella</taxon>
    </lineage>
</organism>
<comment type="caution">
    <text evidence="1">The sequence shown here is derived from an EMBL/GenBank/DDBJ whole genome shotgun (WGS) entry which is preliminary data.</text>
</comment>
<gene>
    <name evidence="1" type="ORF">NCTC11967_01408</name>
</gene>
<proteinExistence type="predicted"/>
<dbReference type="EMBL" id="UAVL01000003">
    <property type="protein sequence ID" value="SQA62423.1"/>
    <property type="molecule type" value="Genomic_DNA"/>
</dbReference>
<dbReference type="Proteomes" id="UP000251313">
    <property type="component" value="Unassembled WGS sequence"/>
</dbReference>